<dbReference type="EMBL" id="FN594957">
    <property type="protein sequence ID" value="CCB44191.1"/>
    <property type="molecule type" value="Genomic_DNA"/>
</dbReference>
<dbReference type="PaxDb" id="29760-VIT_06s0061g01220.t01"/>
<evidence type="ECO:0000313" key="1">
    <source>
        <dbReference type="EMBL" id="CCB44191.1"/>
    </source>
</evidence>
<accession>F6GW56</accession>
<protein>
    <submittedName>
        <fullName evidence="1">Uncharacterized protein</fullName>
    </submittedName>
</protein>
<reference evidence="2" key="1">
    <citation type="journal article" date="2007" name="Nature">
        <title>The grapevine genome sequence suggests ancestral hexaploidization in major angiosperm phyla.</title>
        <authorList>
            <consortium name="The French-Italian Public Consortium for Grapevine Genome Characterization."/>
            <person name="Jaillon O."/>
            <person name="Aury J.-M."/>
            <person name="Noel B."/>
            <person name="Policriti A."/>
            <person name="Clepet C."/>
            <person name="Casagrande A."/>
            <person name="Choisne N."/>
            <person name="Aubourg S."/>
            <person name="Vitulo N."/>
            <person name="Jubin C."/>
            <person name="Vezzi A."/>
            <person name="Legeai F."/>
            <person name="Hugueney P."/>
            <person name="Dasilva C."/>
            <person name="Horner D."/>
            <person name="Mica E."/>
            <person name="Jublot D."/>
            <person name="Poulain J."/>
            <person name="Bruyere C."/>
            <person name="Billault A."/>
            <person name="Segurens B."/>
            <person name="Gouyvenoux M."/>
            <person name="Ugarte E."/>
            <person name="Cattonaro F."/>
            <person name="Anthouard V."/>
            <person name="Vico V."/>
            <person name="Del Fabbro C."/>
            <person name="Alaux M."/>
            <person name="Di Gaspero G."/>
            <person name="Dumas V."/>
            <person name="Felice N."/>
            <person name="Paillard S."/>
            <person name="Juman I."/>
            <person name="Moroldo M."/>
            <person name="Scalabrin S."/>
            <person name="Canaguier A."/>
            <person name="Le Clainche I."/>
            <person name="Malacrida G."/>
            <person name="Durand E."/>
            <person name="Pesole G."/>
            <person name="Laucou V."/>
            <person name="Chatelet P."/>
            <person name="Merdinoglu D."/>
            <person name="Delledonne M."/>
            <person name="Pezzotti M."/>
            <person name="Lecharny A."/>
            <person name="Scarpelli C."/>
            <person name="Artiguenave F."/>
            <person name="Pe M.E."/>
            <person name="Valle G."/>
            <person name="Morgante M."/>
            <person name="Caboche M."/>
            <person name="Adam-Blondon A.-F."/>
            <person name="Weissenbach J."/>
            <person name="Quetier F."/>
            <person name="Wincker P."/>
        </authorList>
    </citation>
    <scope>NUCLEOTIDE SEQUENCE [LARGE SCALE GENOMIC DNA]</scope>
    <source>
        <strain evidence="2">cv. Pinot noir / PN40024</strain>
    </source>
</reference>
<name>F6GW56_VITVI</name>
<evidence type="ECO:0000313" key="2">
    <source>
        <dbReference type="Proteomes" id="UP000009183"/>
    </source>
</evidence>
<sequence>MALTRVAMVDAILLSSIRMNFRRWEAGLDGQSEGTSIKRLF</sequence>
<dbReference type="AlphaFoldDB" id="F6GW56"/>
<dbReference type="Proteomes" id="UP000009183">
    <property type="component" value="Chromosome 6"/>
</dbReference>
<gene>
    <name evidence="1" type="ordered locus">VIT_06s0061g01220</name>
</gene>
<organism evidence="1 2">
    <name type="scientific">Vitis vinifera</name>
    <name type="common">Grape</name>
    <dbReference type="NCBI Taxonomy" id="29760"/>
    <lineage>
        <taxon>Eukaryota</taxon>
        <taxon>Viridiplantae</taxon>
        <taxon>Streptophyta</taxon>
        <taxon>Embryophyta</taxon>
        <taxon>Tracheophyta</taxon>
        <taxon>Spermatophyta</taxon>
        <taxon>Magnoliopsida</taxon>
        <taxon>eudicotyledons</taxon>
        <taxon>Gunneridae</taxon>
        <taxon>Pentapetalae</taxon>
        <taxon>rosids</taxon>
        <taxon>Vitales</taxon>
        <taxon>Vitaceae</taxon>
        <taxon>Viteae</taxon>
        <taxon>Vitis</taxon>
    </lineage>
</organism>
<proteinExistence type="predicted"/>
<dbReference type="HOGENOM" id="CLU_3280614_0_0_1"/>
<dbReference type="InParanoid" id="F6GW56"/>
<keyword evidence="2" id="KW-1185">Reference proteome</keyword>